<accession>A0ABV0R8C5</accession>
<protein>
    <submittedName>
        <fullName evidence="1">Uncharacterized protein</fullName>
    </submittedName>
</protein>
<evidence type="ECO:0000313" key="2">
    <source>
        <dbReference type="Proteomes" id="UP001434883"/>
    </source>
</evidence>
<keyword evidence="2" id="KW-1185">Reference proteome</keyword>
<proteinExistence type="predicted"/>
<reference evidence="1 2" key="1">
    <citation type="submission" date="2021-06" db="EMBL/GenBank/DDBJ databases">
        <authorList>
            <person name="Palmer J.M."/>
        </authorList>
    </citation>
    <scope>NUCLEOTIDE SEQUENCE [LARGE SCALE GENOMIC DNA]</scope>
    <source>
        <strain evidence="1 2">XC_2019</strain>
        <tissue evidence="1">Muscle</tissue>
    </source>
</reference>
<organism evidence="1 2">
    <name type="scientific">Xenoophorus captivus</name>
    <dbReference type="NCBI Taxonomy" id="1517983"/>
    <lineage>
        <taxon>Eukaryota</taxon>
        <taxon>Metazoa</taxon>
        <taxon>Chordata</taxon>
        <taxon>Craniata</taxon>
        <taxon>Vertebrata</taxon>
        <taxon>Euteleostomi</taxon>
        <taxon>Actinopterygii</taxon>
        <taxon>Neopterygii</taxon>
        <taxon>Teleostei</taxon>
        <taxon>Neoteleostei</taxon>
        <taxon>Acanthomorphata</taxon>
        <taxon>Ovalentaria</taxon>
        <taxon>Atherinomorphae</taxon>
        <taxon>Cyprinodontiformes</taxon>
        <taxon>Goodeidae</taxon>
        <taxon>Xenoophorus</taxon>
    </lineage>
</organism>
<comment type="caution">
    <text evidence="1">The sequence shown here is derived from an EMBL/GenBank/DDBJ whole genome shotgun (WGS) entry which is preliminary data.</text>
</comment>
<evidence type="ECO:0000313" key="1">
    <source>
        <dbReference type="EMBL" id="MEQ2203752.1"/>
    </source>
</evidence>
<gene>
    <name evidence="1" type="ORF">XENOCAPTIV_003138</name>
</gene>
<dbReference type="Proteomes" id="UP001434883">
    <property type="component" value="Unassembled WGS sequence"/>
</dbReference>
<dbReference type="EMBL" id="JAHRIN010034932">
    <property type="protein sequence ID" value="MEQ2203752.1"/>
    <property type="molecule type" value="Genomic_DNA"/>
</dbReference>
<name>A0ABV0R8C5_9TELE</name>
<sequence>MVAGRKAWGDGGRRPPVYPRPIWLQQVLPQDLHQVFIQAGVFRHWRHSQGVLVGHPRASLLRHAYPGFTTTGSTSSNLNRM</sequence>